<dbReference type="InterPro" id="IPR002881">
    <property type="entry name" value="DUF58"/>
</dbReference>
<dbReference type="Proteomes" id="UP000672009">
    <property type="component" value="Chromosome"/>
</dbReference>
<evidence type="ECO:0000259" key="1">
    <source>
        <dbReference type="Pfam" id="PF01882"/>
    </source>
</evidence>
<dbReference type="KEGG" id="tun:J9260_08100"/>
<protein>
    <submittedName>
        <fullName evidence="2">DUF58 domain-containing protein</fullName>
    </submittedName>
</protein>
<name>A0A975FCF9_9GAMM</name>
<accession>A0A975FCF9</accession>
<dbReference type="Pfam" id="PF01882">
    <property type="entry name" value="DUF58"/>
    <property type="match status" value="1"/>
</dbReference>
<organism evidence="2 3">
    <name type="scientific">Thiothrix unzii</name>
    <dbReference type="NCBI Taxonomy" id="111769"/>
    <lineage>
        <taxon>Bacteria</taxon>
        <taxon>Pseudomonadati</taxon>
        <taxon>Pseudomonadota</taxon>
        <taxon>Gammaproteobacteria</taxon>
        <taxon>Thiotrichales</taxon>
        <taxon>Thiotrichaceae</taxon>
        <taxon>Thiothrix</taxon>
    </lineage>
</organism>
<reference evidence="2" key="1">
    <citation type="submission" date="2021-04" db="EMBL/GenBank/DDBJ databases">
        <title>Genomics, taxonomy and metabolism of representatives of sulfur bacteria of the genus Thiothrix: Thiothrix fructosivorans QT, Thiothrix unzii A1T and three new species, Thiothrix subterranea sp. nov., Thiothrix litoralis sp. nov. and 'Candidatus Thiothrix anitrata' sp. nov.</title>
        <authorList>
            <person name="Ravin N.V."/>
            <person name="Smolyakov D."/>
            <person name="Rudenko T.S."/>
            <person name="Mardanov A.V."/>
            <person name="Beletsky A.V."/>
            <person name="Markov N.D."/>
            <person name="Fomenkov A.I."/>
            <person name="Roberts R.J."/>
            <person name="Karnachuk O.V."/>
            <person name="Novikov A."/>
            <person name="Grabovich M.Y."/>
        </authorList>
    </citation>
    <scope>NUCLEOTIDE SEQUENCE</scope>
    <source>
        <strain evidence="2">A1</strain>
    </source>
</reference>
<dbReference type="EMBL" id="CP072793">
    <property type="protein sequence ID" value="QTR55029.1"/>
    <property type="molecule type" value="Genomic_DNA"/>
</dbReference>
<evidence type="ECO:0000313" key="3">
    <source>
        <dbReference type="Proteomes" id="UP000672009"/>
    </source>
</evidence>
<dbReference type="AlphaFoldDB" id="A0A975FCF9"/>
<dbReference type="SUPFAM" id="SSF53300">
    <property type="entry name" value="vWA-like"/>
    <property type="match status" value="1"/>
</dbReference>
<feature type="domain" description="DUF58" evidence="1">
    <location>
        <begin position="69"/>
        <end position="288"/>
    </location>
</feature>
<dbReference type="PANTHER" id="PTHR33608">
    <property type="entry name" value="BLL2464 PROTEIN"/>
    <property type="match status" value="1"/>
</dbReference>
<keyword evidence="3" id="KW-1185">Reference proteome</keyword>
<sequence length="322" mass="36430">MAMQSGARQTGQAGYIGQQGDGIVFSSLQSLLHLQGQVRTLVLAKRHIRARHAGLHRSVHKGRGMDFAESRMYQPGDDIRTIDWRVTARSGRVHTKVFEEEREKPVLLWMDLRPSMFFATRGRFKSVVAAEIAALLLWKTLEDGDRIGGILQNSSHIELKPSRSRSAALHLLRELSEMTRHGATTINPARGEDLQSSWTRLRRVAQAGSQVFVVSDFRQATPTALRQLAMISRHSQVTLVVIHDPFEDNLPSQGNVRLTDGGKRKLWVNLGLSLWRNRYHERAQQSRKVLQDFSRSYRLPLIELSTADTSNACLLKLSRGLR</sequence>
<gene>
    <name evidence="2" type="ORF">J9260_08100</name>
</gene>
<dbReference type="PANTHER" id="PTHR33608:SF12">
    <property type="entry name" value="DUF58 DOMAIN-CONTAINING PROTEIN"/>
    <property type="match status" value="1"/>
</dbReference>
<dbReference type="InterPro" id="IPR036465">
    <property type="entry name" value="vWFA_dom_sf"/>
</dbReference>
<proteinExistence type="predicted"/>
<evidence type="ECO:0000313" key="2">
    <source>
        <dbReference type="EMBL" id="QTR55029.1"/>
    </source>
</evidence>